<reference evidence="1 2" key="1">
    <citation type="submission" date="2018-09" db="EMBL/GenBank/DDBJ databases">
        <title>whole genome sequence of T. equiperdum IVM-t1 strain.</title>
        <authorList>
            <person name="Suganuma K."/>
        </authorList>
    </citation>
    <scope>NUCLEOTIDE SEQUENCE [LARGE SCALE GENOMIC DNA]</scope>
    <source>
        <strain evidence="1 2">IVM-t1</strain>
    </source>
</reference>
<dbReference type="EMBL" id="QSBY01000010">
    <property type="protein sequence ID" value="RHW69000.1"/>
    <property type="molecule type" value="Genomic_DNA"/>
</dbReference>
<organism evidence="1 2">
    <name type="scientific">Trypanosoma brucei equiperdum</name>
    <dbReference type="NCBI Taxonomy" id="630700"/>
    <lineage>
        <taxon>Eukaryota</taxon>
        <taxon>Discoba</taxon>
        <taxon>Euglenozoa</taxon>
        <taxon>Kinetoplastea</taxon>
        <taxon>Metakinetoplastina</taxon>
        <taxon>Trypanosomatida</taxon>
        <taxon>Trypanosomatidae</taxon>
        <taxon>Trypanosoma</taxon>
    </lineage>
</organism>
<comment type="caution">
    <text evidence="1">The sequence shown here is derived from an EMBL/GenBank/DDBJ whole genome shotgun (WGS) entry which is preliminary data.</text>
</comment>
<sequence>MPEVKMMLCCVLPWWVHWFLTSTYPEIRHNASMQ</sequence>
<proteinExistence type="predicted"/>
<gene>
    <name evidence="1" type="ORF">DPX39_100169000</name>
</gene>
<dbReference type="Proteomes" id="UP000266743">
    <property type="component" value="Chromosome 10"/>
</dbReference>
<name>A0A3L6L3A7_9TRYP</name>
<accession>A0A3L6L3A7</accession>
<evidence type="ECO:0000313" key="1">
    <source>
        <dbReference type="EMBL" id="RHW69000.1"/>
    </source>
</evidence>
<dbReference type="AlphaFoldDB" id="A0A3L6L3A7"/>
<protein>
    <submittedName>
        <fullName evidence="1">Uncharacterized protein</fullName>
    </submittedName>
</protein>
<evidence type="ECO:0000313" key="2">
    <source>
        <dbReference type="Proteomes" id="UP000266743"/>
    </source>
</evidence>